<evidence type="ECO:0000313" key="4">
    <source>
        <dbReference type="Proteomes" id="UP000000238"/>
    </source>
</evidence>
<gene>
    <name evidence="3" type="ordered locus">HCH_03217</name>
</gene>
<dbReference type="Pfam" id="PF05721">
    <property type="entry name" value="PhyH"/>
    <property type="match status" value="1"/>
</dbReference>
<sequence>MLSEQQKAQYAKDGYLLLPDLVTQPEREALIARAYAIIEEDNLEQAARFSTIDRAQVNNAYFLGSAETIRCFFEEEAFSPEGELLQPRAQSINKIGHALHDLDPVFKRFAQRREFGDIARDLGQSHPSLYQTMVIFKQPRIGGEVTWHQDATFFYTEPASVITYWFALEDATLQNGCLWLEPGGHQGPLRERYLCEQGDLSMRPLSDQPWPTKSGTPMPVKAGSLLVFHGHLPHYSAPNRSDKSRIALTFHVVDGACEYAPENWLQRGSLGSFSL</sequence>
<dbReference type="PANTHER" id="PTHR20883:SF15">
    <property type="entry name" value="PHYTANOYL-COA DIOXYGENASE DOMAIN-CONTAINING PROTEIN 1"/>
    <property type="match status" value="1"/>
</dbReference>
<dbReference type="KEGG" id="hch:HCH_03217"/>
<keyword evidence="2" id="KW-0408">Iron</keyword>
<evidence type="ECO:0000313" key="3">
    <source>
        <dbReference type="EMBL" id="ABC29978.1"/>
    </source>
</evidence>
<evidence type="ECO:0000256" key="2">
    <source>
        <dbReference type="ARBA" id="ARBA00023004"/>
    </source>
</evidence>
<keyword evidence="4" id="KW-1185">Reference proteome</keyword>
<accession>Q2SH96</accession>
<dbReference type="OrthoDB" id="9791262at2"/>
<evidence type="ECO:0000256" key="1">
    <source>
        <dbReference type="ARBA" id="ARBA00022723"/>
    </source>
</evidence>
<dbReference type="GO" id="GO:0005506">
    <property type="term" value="F:iron ion binding"/>
    <property type="evidence" value="ECO:0007669"/>
    <property type="project" value="UniProtKB-ARBA"/>
</dbReference>
<organism evidence="3 4">
    <name type="scientific">Hahella chejuensis (strain KCTC 2396)</name>
    <dbReference type="NCBI Taxonomy" id="349521"/>
    <lineage>
        <taxon>Bacteria</taxon>
        <taxon>Pseudomonadati</taxon>
        <taxon>Pseudomonadota</taxon>
        <taxon>Gammaproteobacteria</taxon>
        <taxon>Oceanospirillales</taxon>
        <taxon>Hahellaceae</taxon>
        <taxon>Hahella</taxon>
    </lineage>
</organism>
<dbReference type="EMBL" id="CP000155">
    <property type="protein sequence ID" value="ABC29978.1"/>
    <property type="molecule type" value="Genomic_DNA"/>
</dbReference>
<dbReference type="AlphaFoldDB" id="Q2SH96"/>
<protein>
    <submittedName>
        <fullName evidence="3">Protein involved in biosynthesis of mitomycin antibiotics/polyketide fumonisin</fullName>
    </submittedName>
</protein>
<dbReference type="HOGENOM" id="CLU_048953_0_0_6"/>
<dbReference type="GO" id="GO:0016706">
    <property type="term" value="F:2-oxoglutarate-dependent dioxygenase activity"/>
    <property type="evidence" value="ECO:0007669"/>
    <property type="project" value="UniProtKB-ARBA"/>
</dbReference>
<dbReference type="Proteomes" id="UP000000238">
    <property type="component" value="Chromosome"/>
</dbReference>
<proteinExistence type="predicted"/>
<dbReference type="PANTHER" id="PTHR20883">
    <property type="entry name" value="PHYTANOYL-COA DIOXYGENASE DOMAIN CONTAINING 1"/>
    <property type="match status" value="1"/>
</dbReference>
<reference evidence="3 4" key="1">
    <citation type="journal article" date="2005" name="Nucleic Acids Res.">
        <title>Genomic blueprint of Hahella chejuensis, a marine microbe producing an algicidal agent.</title>
        <authorList>
            <person name="Jeong H."/>
            <person name="Yim J.H."/>
            <person name="Lee C."/>
            <person name="Choi S.-H."/>
            <person name="Park Y.K."/>
            <person name="Yoon S.H."/>
            <person name="Hur C.-G."/>
            <person name="Kang H.-Y."/>
            <person name="Kim D."/>
            <person name="Lee H.H."/>
            <person name="Park K.H."/>
            <person name="Park S.-H."/>
            <person name="Park H.-S."/>
            <person name="Lee H.K."/>
            <person name="Oh T.K."/>
            <person name="Kim J.F."/>
        </authorList>
    </citation>
    <scope>NUCLEOTIDE SEQUENCE [LARGE SCALE GENOMIC DNA]</scope>
    <source>
        <strain evidence="3 4">KCTC 2396</strain>
    </source>
</reference>
<dbReference type="eggNOG" id="COG5285">
    <property type="taxonomic scope" value="Bacteria"/>
</dbReference>
<keyword evidence="1" id="KW-0479">Metal-binding</keyword>
<dbReference type="STRING" id="349521.HCH_03217"/>
<dbReference type="SUPFAM" id="SSF51197">
    <property type="entry name" value="Clavaminate synthase-like"/>
    <property type="match status" value="1"/>
</dbReference>
<dbReference type="InterPro" id="IPR008775">
    <property type="entry name" value="Phytyl_CoA_dOase-like"/>
</dbReference>
<name>Q2SH96_HAHCH</name>
<dbReference type="RefSeq" id="WP_011397047.1">
    <property type="nucleotide sequence ID" value="NC_007645.1"/>
</dbReference>
<dbReference type="Gene3D" id="2.60.120.620">
    <property type="entry name" value="q2cbj1_9rhob like domain"/>
    <property type="match status" value="1"/>
</dbReference>